<evidence type="ECO:0000313" key="3">
    <source>
        <dbReference type="Proteomes" id="UP000600363"/>
    </source>
</evidence>
<dbReference type="Proteomes" id="UP000600363">
    <property type="component" value="Unassembled WGS sequence"/>
</dbReference>
<dbReference type="EMBL" id="DUIH01000024">
    <property type="protein sequence ID" value="HIH70417.1"/>
    <property type="molecule type" value="Genomic_DNA"/>
</dbReference>
<accession>A0A832RVV3</accession>
<gene>
    <name evidence="2" type="ORF">HA299_07440</name>
</gene>
<keyword evidence="1" id="KW-1133">Transmembrane helix</keyword>
<keyword evidence="1" id="KW-0472">Membrane</keyword>
<keyword evidence="1" id="KW-0812">Transmembrane</keyword>
<organism evidence="2 3">
    <name type="scientific">Methermicoccus shengliensis</name>
    <dbReference type="NCBI Taxonomy" id="660064"/>
    <lineage>
        <taxon>Archaea</taxon>
        <taxon>Methanobacteriati</taxon>
        <taxon>Methanobacteriota</taxon>
        <taxon>Stenosarchaea group</taxon>
        <taxon>Methanomicrobia</taxon>
        <taxon>Methanosarcinales</taxon>
        <taxon>Methermicoccaceae</taxon>
        <taxon>Methermicoccus</taxon>
    </lineage>
</organism>
<dbReference type="RefSeq" id="WP_042687683.1">
    <property type="nucleotide sequence ID" value="NZ_DUIH01000024.1"/>
</dbReference>
<evidence type="ECO:0000313" key="2">
    <source>
        <dbReference type="EMBL" id="HIH70417.1"/>
    </source>
</evidence>
<feature type="transmembrane region" description="Helical" evidence="1">
    <location>
        <begin position="6"/>
        <end position="27"/>
    </location>
</feature>
<dbReference type="AlphaFoldDB" id="A0A832RVV3"/>
<name>A0A832RVV3_9EURY</name>
<feature type="transmembrane region" description="Helical" evidence="1">
    <location>
        <begin position="68"/>
        <end position="87"/>
    </location>
</feature>
<protein>
    <submittedName>
        <fullName evidence="2">Uncharacterized protein</fullName>
    </submittedName>
</protein>
<comment type="caution">
    <text evidence="2">The sequence shown here is derived from an EMBL/GenBank/DDBJ whole genome shotgun (WGS) entry which is preliminary data.</text>
</comment>
<sequence>MARDIVITLIGVVIGVVFGISAISTLVDMLASSLTVLQTLGAPSAMWLLVSVVVALLFIAYVRVVAGLITGIVLGAVLNMLSVAYYGQDIVSIIQAML</sequence>
<proteinExistence type="predicted"/>
<evidence type="ECO:0000256" key="1">
    <source>
        <dbReference type="SAM" id="Phobius"/>
    </source>
</evidence>
<reference evidence="2" key="1">
    <citation type="journal article" date="2020" name="bioRxiv">
        <title>A rank-normalized archaeal taxonomy based on genome phylogeny resolves widespread incomplete and uneven classifications.</title>
        <authorList>
            <person name="Rinke C."/>
            <person name="Chuvochina M."/>
            <person name="Mussig A.J."/>
            <person name="Chaumeil P.-A."/>
            <person name="Waite D.W."/>
            <person name="Whitman W.B."/>
            <person name="Parks D.H."/>
            <person name="Hugenholtz P."/>
        </authorList>
    </citation>
    <scope>NUCLEOTIDE SEQUENCE</scope>
    <source>
        <strain evidence="2">UBA12518</strain>
    </source>
</reference>
<feature type="transmembrane region" description="Helical" evidence="1">
    <location>
        <begin position="39"/>
        <end position="62"/>
    </location>
</feature>